<dbReference type="Gene3D" id="3.40.50.300">
    <property type="entry name" value="P-loop containing nucleotide triphosphate hydrolases"/>
    <property type="match status" value="1"/>
</dbReference>
<evidence type="ECO:0000259" key="1">
    <source>
        <dbReference type="Pfam" id="PF13166"/>
    </source>
</evidence>
<sequence length="765" mass="85948">MWGARDMIVRRLSELKQAGVWKDFCASEDLQLAPRTLIYGFNGSGKTTLSRVFSSIERGNLEDRLPKETTFKIETSDGTIVTQDPISNPFGNNLLVFNTDFVSRNFEWDASSTKGIAYLSEKKVGARKEYDEITPKLLAAKQKTKAKESAKRKADKDLSDFKTRVARNIREVASSSSYTQSYDARKIQGHYSKVSFGPEKKLPEDKLKMHQGLLTQREPLPSLAFSPSLPEGLANWFKASQSLLTQSVSGIALNEFEAHSNVLRWVEEGLHYHDEHGVSDCLLCGNLFSEDRRARLRVLFDKSWTDALRSLEDAVKRGQEHQQDLREFYRSIPKEVEITAEERKFFAKSRALMETAIKQIGVYVGELLKGLEARIANPTKAGVVAGEIASFDFDNWLTEYATIEAVLAAAVQKHNDAFVSFAAMQKDAFTKIEAHVLATNQSEWDRLQKAVEGAETEQTTAQTEEKSLFDHQLALRNDLQDNGVGADKMNELIWAYLGHKELRLVAEDGGYKIFRPNGRPATELSEGERTAVSFCYFLTLLAAEGREAEDLVLVIDDPISSLDTTARTFAYSLMTRMTKKCAQVIVLTHNTSFMNMVKREFQNLQKRDETKKVAALLSLDCRASGDGNDRVTSLILMHKLLVNYDSEYHYLFSIVQDAAQKKTTDYMFLLPNATRKLLEMFATFCSPGQSNFAGALGDHHEAVKDKLDVRALERLVQIESHGTIDGLSTLPDLTLEEAIRAADAGINFIKEVGKDHYKKMVKACT</sequence>
<dbReference type="KEGG" id="ocg:OCA5_c18550"/>
<accession>F8BTR8</accession>
<dbReference type="InterPro" id="IPR027417">
    <property type="entry name" value="P-loop_NTPase"/>
</dbReference>
<organism evidence="2 3">
    <name type="scientific">Afipia carboxidovorans (strain ATCC 49405 / DSM 1227 / KCTC 32145 / OM5)</name>
    <name type="common">Oligotropha carboxidovorans</name>
    <dbReference type="NCBI Taxonomy" id="504832"/>
    <lineage>
        <taxon>Bacteria</taxon>
        <taxon>Pseudomonadati</taxon>
        <taxon>Pseudomonadota</taxon>
        <taxon>Alphaproteobacteria</taxon>
        <taxon>Hyphomicrobiales</taxon>
        <taxon>Nitrobacteraceae</taxon>
        <taxon>Afipia</taxon>
    </lineage>
</organism>
<dbReference type="AlphaFoldDB" id="F8BTR8"/>
<protein>
    <recommendedName>
        <fullName evidence="1">Protein CR006 P-loop domain-containing protein</fullName>
    </recommendedName>
</protein>
<dbReference type="Proteomes" id="UP000007730">
    <property type="component" value="Chromosome"/>
</dbReference>
<dbReference type="GO" id="GO:0000731">
    <property type="term" value="P:DNA synthesis involved in DNA repair"/>
    <property type="evidence" value="ECO:0007669"/>
    <property type="project" value="TreeGrafter"/>
</dbReference>
<dbReference type="PANTHER" id="PTHR32182:SF22">
    <property type="entry name" value="ATP-DEPENDENT ENDONUCLEASE, OLD FAMILY-RELATED"/>
    <property type="match status" value="1"/>
</dbReference>
<keyword evidence="3" id="KW-1185">Reference proteome</keyword>
<feature type="domain" description="Protein CR006 P-loop" evidence="1">
    <location>
        <begin position="31"/>
        <end position="738"/>
    </location>
</feature>
<dbReference type="OrthoDB" id="9789562at2"/>
<proteinExistence type="predicted"/>
<dbReference type="HOGENOM" id="CLU_020729_2_0_5"/>
<gene>
    <name evidence="2" type="ordered locus">OCA5_c18550</name>
</gene>
<name>F8BTR8_AFIC5</name>
<dbReference type="PANTHER" id="PTHR32182">
    <property type="entry name" value="DNA REPLICATION AND REPAIR PROTEIN RECF"/>
    <property type="match status" value="1"/>
</dbReference>
<evidence type="ECO:0000313" key="2">
    <source>
        <dbReference type="EMBL" id="AEI06568.1"/>
    </source>
</evidence>
<reference evidence="2 3" key="1">
    <citation type="journal article" date="2011" name="J. Bacteriol.">
        <title>Complete genome sequences of the chemolithoautotrophic Oligotropha carboxidovorans strains OM4 and OM5.</title>
        <authorList>
            <person name="Volland S."/>
            <person name="Rachinger M."/>
            <person name="Strittmatter A."/>
            <person name="Daniel R."/>
            <person name="Gottschalk G."/>
            <person name="Meyer O."/>
        </authorList>
    </citation>
    <scope>NUCLEOTIDE SEQUENCE [LARGE SCALE GENOMIC DNA]</scope>
    <source>
        <strain evidence="3">ATCC 49405 / DSM 1227 / KCTC 32145 / OM5</strain>
    </source>
</reference>
<dbReference type="EMBL" id="CP002826">
    <property type="protein sequence ID" value="AEI06568.1"/>
    <property type="molecule type" value="Genomic_DNA"/>
</dbReference>
<dbReference type="PATRIC" id="fig|504832.7.peg.1980"/>
<dbReference type="InterPro" id="IPR026866">
    <property type="entry name" value="CR006_AAA"/>
</dbReference>
<dbReference type="GO" id="GO:0006302">
    <property type="term" value="P:double-strand break repair"/>
    <property type="evidence" value="ECO:0007669"/>
    <property type="project" value="TreeGrafter"/>
</dbReference>
<dbReference type="Pfam" id="PF13166">
    <property type="entry name" value="AAA_13"/>
    <property type="match status" value="1"/>
</dbReference>
<evidence type="ECO:0000313" key="3">
    <source>
        <dbReference type="Proteomes" id="UP000007730"/>
    </source>
</evidence>
<dbReference type="eggNOG" id="COG4694">
    <property type="taxonomic scope" value="Bacteria"/>
</dbReference>
<dbReference type="SUPFAM" id="SSF52540">
    <property type="entry name" value="P-loop containing nucleoside triphosphate hydrolases"/>
    <property type="match status" value="1"/>
</dbReference>